<evidence type="ECO:0000313" key="3">
    <source>
        <dbReference type="Proteomes" id="UP000290106"/>
    </source>
</evidence>
<dbReference type="OrthoDB" id="1689703at2"/>
<dbReference type="Pfam" id="PF00583">
    <property type="entry name" value="Acetyltransf_1"/>
    <property type="match status" value="1"/>
</dbReference>
<dbReference type="Proteomes" id="UP000290106">
    <property type="component" value="Unassembled WGS sequence"/>
</dbReference>
<dbReference type="CDD" id="cd04301">
    <property type="entry name" value="NAT_SF"/>
    <property type="match status" value="1"/>
</dbReference>
<dbReference type="SUPFAM" id="SSF55729">
    <property type="entry name" value="Acyl-CoA N-acyltransferases (Nat)"/>
    <property type="match status" value="1"/>
</dbReference>
<dbReference type="GO" id="GO:0016747">
    <property type="term" value="F:acyltransferase activity, transferring groups other than amino-acyl groups"/>
    <property type="evidence" value="ECO:0007669"/>
    <property type="project" value="InterPro"/>
</dbReference>
<dbReference type="EMBL" id="SDKC01000001">
    <property type="protein sequence ID" value="RXS75042.1"/>
    <property type="molecule type" value="Genomic_DNA"/>
</dbReference>
<proteinExistence type="predicted"/>
<accession>A0A4Q1RHE4</accession>
<reference evidence="2 3" key="1">
    <citation type="submission" date="2019-01" db="EMBL/GenBank/DDBJ databases">
        <title>Blautia sp. nov. KGMB01111 isolated human feces.</title>
        <authorList>
            <person name="Park J.-E."/>
            <person name="Kim J.-S."/>
            <person name="Park S.-H."/>
        </authorList>
    </citation>
    <scope>NUCLEOTIDE SEQUENCE [LARGE SCALE GENOMIC DNA]</scope>
    <source>
        <strain evidence="2 3">KGMB01111</strain>
    </source>
</reference>
<protein>
    <submittedName>
        <fullName evidence="2">GNAT family N-acetyltransferase</fullName>
    </submittedName>
</protein>
<sequence length="244" mass="27466">MNEILAKQLAIDFCTDVNSILSKENVFTEYKQLEGRRIFKEGECYFKAASVNGKIVASGRKDIIQWAREKFKTENGAWFMDMGCLHELEEGLLRFQCRIGQAHPFYIATKKSDVNTKDYDIKIYEGDELEQFRGDERFGEAFIFDGLPKDEIGIGAYKDGRLLGMAGATSDSDRMWQIGINVMPEAEGLGIGTMLVAAIKNEILDKNRLPFYGTAMSHIASQRVALGAGFVPAWSELYCEAIER</sequence>
<dbReference type="InterPro" id="IPR000182">
    <property type="entry name" value="GNAT_dom"/>
</dbReference>
<dbReference type="InterPro" id="IPR016181">
    <property type="entry name" value="Acyl_CoA_acyltransferase"/>
</dbReference>
<dbReference type="PROSITE" id="PS51186">
    <property type="entry name" value="GNAT"/>
    <property type="match status" value="1"/>
</dbReference>
<feature type="domain" description="N-acetyltransferase" evidence="1">
    <location>
        <begin position="114"/>
        <end position="244"/>
    </location>
</feature>
<evidence type="ECO:0000259" key="1">
    <source>
        <dbReference type="PROSITE" id="PS51186"/>
    </source>
</evidence>
<comment type="caution">
    <text evidence="2">The sequence shown here is derived from an EMBL/GenBank/DDBJ whole genome shotgun (WGS) entry which is preliminary data.</text>
</comment>
<dbReference type="AlphaFoldDB" id="A0A4Q1RHE4"/>
<name>A0A4Q1RHE4_9FIRM</name>
<gene>
    <name evidence="2" type="ORF">ETP43_07305</name>
</gene>
<keyword evidence="2" id="KW-0808">Transferase</keyword>
<evidence type="ECO:0000313" key="2">
    <source>
        <dbReference type="EMBL" id="RXS75042.1"/>
    </source>
</evidence>
<dbReference type="Gene3D" id="3.40.630.30">
    <property type="match status" value="1"/>
</dbReference>
<dbReference type="RefSeq" id="WP_118619370.1">
    <property type="nucleotide sequence ID" value="NZ_SDKC01000001.1"/>
</dbReference>
<organism evidence="2 3">
    <name type="scientific">Blautia faecicola</name>
    <dbReference type="NCBI Taxonomy" id="2509240"/>
    <lineage>
        <taxon>Bacteria</taxon>
        <taxon>Bacillati</taxon>
        <taxon>Bacillota</taxon>
        <taxon>Clostridia</taxon>
        <taxon>Lachnospirales</taxon>
        <taxon>Lachnospiraceae</taxon>
        <taxon>Blautia</taxon>
    </lineage>
</organism>
<keyword evidence="3" id="KW-1185">Reference proteome</keyword>